<dbReference type="PANTHER" id="PTHR36174:SF1">
    <property type="entry name" value="LIPID II:GLYCINE GLYCYLTRANSFERASE"/>
    <property type="match status" value="1"/>
</dbReference>
<dbReference type="Gene3D" id="3.40.630.30">
    <property type="match status" value="1"/>
</dbReference>
<dbReference type="InterPro" id="IPR050644">
    <property type="entry name" value="PG_Glycine_Bridge_Synth"/>
</dbReference>
<reference evidence="2 3" key="1">
    <citation type="submission" date="2018-03" db="EMBL/GenBank/DDBJ databases">
        <title>Bioinformatic expansion and discovery of thiopeptide antibiotics.</title>
        <authorList>
            <person name="Schwalen C.J."/>
            <person name="Hudson G.A."/>
            <person name="Mitchell D.A."/>
        </authorList>
    </citation>
    <scope>NUCLEOTIDE SEQUENCE [LARGE SCALE GENOMIC DNA]</scope>
    <source>
        <strain evidence="2 3">NRRL 8041</strain>
    </source>
</reference>
<dbReference type="InterPro" id="IPR038740">
    <property type="entry name" value="BioF2-like_GNAT_dom"/>
</dbReference>
<dbReference type="EMBL" id="PYBV01000003">
    <property type="protein sequence ID" value="PYC76013.1"/>
    <property type="molecule type" value="Genomic_DNA"/>
</dbReference>
<dbReference type="Pfam" id="PF13480">
    <property type="entry name" value="Acetyltransf_6"/>
    <property type="match status" value="1"/>
</dbReference>
<evidence type="ECO:0000313" key="2">
    <source>
        <dbReference type="EMBL" id="PYC76013.1"/>
    </source>
</evidence>
<proteinExistence type="predicted"/>
<evidence type="ECO:0000313" key="3">
    <source>
        <dbReference type="Proteomes" id="UP000248333"/>
    </source>
</evidence>
<sequence length="351" mass="38585">MSSRARISSLTDAHSPPDDHCPDVYFTRGYGSAAATAEGATWRMTQCDDDVLAPFLQRRIDEQWSDGISPYGYAGIHVGPSRGRGDLEKIWPQLLDCWRAAGLVSLFLRFSPLDTRSAEFASTLPGLTFAWQGENVVVPVDQGPDAVWKQLDGRARTAIRKAERVGLTAEVRYVDPADLSPGSHFRRLYEQTMTRIGSAPRYFFTNAYYQALLAGLDKNLLVAEVRDELGVPIASALVMRHLGLAHYHLAGSAAEAGRHGANNLLVWSILRWAAENDCRRVHLGGGISARDDDSLLMFKRSFGGNRAPFWTASLVINEDAYGLLVEAAAARSGRPASTLRDSGWFPAYRST</sequence>
<dbReference type="InterPro" id="IPR016181">
    <property type="entry name" value="Acyl_CoA_acyltransferase"/>
</dbReference>
<dbReference type="Proteomes" id="UP000248333">
    <property type="component" value="Unassembled WGS sequence"/>
</dbReference>
<comment type="caution">
    <text evidence="2">The sequence shown here is derived from an EMBL/GenBank/DDBJ whole genome shotgun (WGS) entry which is preliminary data.</text>
</comment>
<name>A0A318NQE1_9ACTN</name>
<dbReference type="AlphaFoldDB" id="A0A318NQE1"/>
<keyword evidence="3" id="KW-1185">Reference proteome</keyword>
<protein>
    <recommendedName>
        <fullName evidence="1">BioF2-like acetyltransferase domain-containing protein</fullName>
    </recommendedName>
</protein>
<accession>A0A318NQE1</accession>
<evidence type="ECO:0000259" key="1">
    <source>
        <dbReference type="Pfam" id="PF13480"/>
    </source>
</evidence>
<dbReference type="SUPFAM" id="SSF55729">
    <property type="entry name" value="Acyl-CoA N-acyltransferases (Nat)"/>
    <property type="match status" value="1"/>
</dbReference>
<gene>
    <name evidence="2" type="ORF">C7C45_02610</name>
</gene>
<organism evidence="2 3">
    <name type="scientific">Micromonospora arborensis</name>
    <dbReference type="NCBI Taxonomy" id="2116518"/>
    <lineage>
        <taxon>Bacteria</taxon>
        <taxon>Bacillati</taxon>
        <taxon>Actinomycetota</taxon>
        <taxon>Actinomycetes</taxon>
        <taxon>Micromonosporales</taxon>
        <taxon>Micromonosporaceae</taxon>
        <taxon>Micromonospora</taxon>
    </lineage>
</organism>
<dbReference type="PANTHER" id="PTHR36174">
    <property type="entry name" value="LIPID II:GLYCINE GLYCYLTRANSFERASE"/>
    <property type="match status" value="1"/>
</dbReference>
<feature type="domain" description="BioF2-like acetyltransferase" evidence="1">
    <location>
        <begin position="155"/>
        <end position="286"/>
    </location>
</feature>